<reference evidence="1" key="1">
    <citation type="submission" date="2022-08" db="EMBL/GenBank/DDBJ databases">
        <title>Genome Sequencing of Bacteroides fragilis Group Isolates with Nanopore Technology.</title>
        <authorList>
            <person name="Tisza M.J."/>
            <person name="Smith D."/>
            <person name="Dekker J.P."/>
        </authorList>
    </citation>
    <scope>NUCLEOTIDE SEQUENCE</scope>
    <source>
        <strain evidence="1">BFG-474</strain>
    </source>
</reference>
<dbReference type="EMBL" id="CP103166">
    <property type="protein sequence ID" value="UVQ97824.1"/>
    <property type="molecule type" value="Genomic_DNA"/>
</dbReference>
<proteinExistence type="predicted"/>
<evidence type="ECO:0000313" key="1">
    <source>
        <dbReference type="EMBL" id="UVQ97824.1"/>
    </source>
</evidence>
<name>A0AA94Y1E6_9BACE</name>
<evidence type="ECO:0000313" key="2">
    <source>
        <dbReference type="Proteomes" id="UP001060260"/>
    </source>
</evidence>
<organism evidence="1 2">
    <name type="scientific">Bacteroides caccae</name>
    <dbReference type="NCBI Taxonomy" id="47678"/>
    <lineage>
        <taxon>Bacteria</taxon>
        <taxon>Pseudomonadati</taxon>
        <taxon>Bacteroidota</taxon>
        <taxon>Bacteroidia</taxon>
        <taxon>Bacteroidales</taxon>
        <taxon>Bacteroidaceae</taxon>
        <taxon>Bacteroides</taxon>
    </lineage>
</organism>
<protein>
    <submittedName>
        <fullName evidence="1">DUF4857 domain-containing protein</fullName>
    </submittedName>
</protein>
<dbReference type="AlphaFoldDB" id="A0AA94Y1E6"/>
<dbReference type="Proteomes" id="UP001060260">
    <property type="component" value="Chromosome"/>
</dbReference>
<dbReference type="Pfam" id="PF16149">
    <property type="entry name" value="DUF4857"/>
    <property type="match status" value="1"/>
</dbReference>
<dbReference type="InterPro" id="IPR032333">
    <property type="entry name" value="DUF4857"/>
</dbReference>
<accession>A0AA94Y1E6</accession>
<sequence length="146" mass="16879">MALHNFFVVKPEKISFTLCSSVIGDFVMMGQEEEKGTVRCDLTGNIYSETVFASILSMFYFRRLMSDERFPDTLNGVTVTPKIVQTENFNFRNVPTDINTPSIRLYPLLESMFGRVDLKMPGITFTSYTDKYVMPRFEQSFNVTYK</sequence>
<gene>
    <name evidence="1" type="ORF">NXW23_05570</name>
</gene>